<proteinExistence type="predicted"/>
<dbReference type="EMBL" id="NHYD01003969">
    <property type="protein sequence ID" value="PPQ67802.1"/>
    <property type="molecule type" value="Genomic_DNA"/>
</dbReference>
<accession>A0A409VNF3</accession>
<dbReference type="InParanoid" id="A0A409VNF3"/>
<dbReference type="Gene3D" id="3.80.10.10">
    <property type="entry name" value="Ribonuclease Inhibitor"/>
    <property type="match status" value="1"/>
</dbReference>
<keyword evidence="2" id="KW-1185">Reference proteome</keyword>
<comment type="caution">
    <text evidence="1">The sequence shown here is derived from an EMBL/GenBank/DDBJ whole genome shotgun (WGS) entry which is preliminary data.</text>
</comment>
<evidence type="ECO:0008006" key="3">
    <source>
        <dbReference type="Google" id="ProtNLM"/>
    </source>
</evidence>
<name>A0A409VNF3_PSICY</name>
<gene>
    <name evidence="1" type="ORF">CVT25_009107</name>
</gene>
<reference evidence="1 2" key="1">
    <citation type="journal article" date="2018" name="Evol. Lett.">
        <title>Horizontal gene cluster transfer increased hallucinogenic mushroom diversity.</title>
        <authorList>
            <person name="Reynolds H.T."/>
            <person name="Vijayakumar V."/>
            <person name="Gluck-Thaler E."/>
            <person name="Korotkin H.B."/>
            <person name="Matheny P.B."/>
            <person name="Slot J.C."/>
        </authorList>
    </citation>
    <scope>NUCLEOTIDE SEQUENCE [LARGE SCALE GENOMIC DNA]</scope>
    <source>
        <strain evidence="1 2">2631</strain>
    </source>
</reference>
<dbReference type="InterPro" id="IPR032675">
    <property type="entry name" value="LRR_dom_sf"/>
</dbReference>
<evidence type="ECO:0000313" key="1">
    <source>
        <dbReference type="EMBL" id="PPQ67802.1"/>
    </source>
</evidence>
<evidence type="ECO:0000313" key="2">
    <source>
        <dbReference type="Proteomes" id="UP000283269"/>
    </source>
</evidence>
<dbReference type="OrthoDB" id="3365698at2759"/>
<dbReference type="AlphaFoldDB" id="A0A409VNF3"/>
<sequence>MLTQLKLGINHLPGASDYQQHVLRILEAPNLRSVSLYMPKWKLSDPRLSSAWPTITYLCLNNPSPVREIFSVLQICPNLVHCKFYLEDFSGSDSATGVAVLNHLKYLHVFEEASHQMATHLYSSIYAPHLQRLIYQKHLYDPGELEDKSVHSPILHLLRQATELKKLTIEPKALSKANTLRAIQALPSITHLVIGSETATFPRAFSYRTGSYSRVYRRSPANERFNIKLLSVRDANDGHLSSLASSSLESPDILLPKLEVFETIESEAAPIVSDATLKEFIISRLDLYSKGGGVSALRQVRATFDRAQTEDIGEEVLRHAKAAGVDFTLEFDYLPPATSKPQVPLSPNYLLLDSRTPTWPHNEFEENVCRFHLYFFFYVSEICYVEQ</sequence>
<organism evidence="1 2">
    <name type="scientific">Psilocybe cyanescens</name>
    <dbReference type="NCBI Taxonomy" id="93625"/>
    <lineage>
        <taxon>Eukaryota</taxon>
        <taxon>Fungi</taxon>
        <taxon>Dikarya</taxon>
        <taxon>Basidiomycota</taxon>
        <taxon>Agaricomycotina</taxon>
        <taxon>Agaricomycetes</taxon>
        <taxon>Agaricomycetidae</taxon>
        <taxon>Agaricales</taxon>
        <taxon>Agaricineae</taxon>
        <taxon>Strophariaceae</taxon>
        <taxon>Psilocybe</taxon>
    </lineage>
</organism>
<protein>
    <recommendedName>
        <fullName evidence="3">F-box domain-containing protein</fullName>
    </recommendedName>
</protein>
<dbReference type="Proteomes" id="UP000283269">
    <property type="component" value="Unassembled WGS sequence"/>
</dbReference>